<feature type="compositionally biased region" description="Polar residues" evidence="3">
    <location>
        <begin position="707"/>
        <end position="716"/>
    </location>
</feature>
<feature type="compositionally biased region" description="Basic and acidic residues" evidence="3">
    <location>
        <begin position="643"/>
        <end position="661"/>
    </location>
</feature>
<evidence type="ECO:0000256" key="2">
    <source>
        <dbReference type="ARBA" id="ARBA00023242"/>
    </source>
</evidence>
<dbReference type="InterPro" id="IPR055236">
    <property type="entry name" value="EVH1_PP4R3"/>
</dbReference>
<protein>
    <recommendedName>
        <fullName evidence="8">Serine/threonine-protein phosphatase 4 regulatory subunit 3-like central domain-containing protein</fullName>
    </recommendedName>
</protein>
<organism evidence="6 7">
    <name type="scientific">Thamnidium elegans</name>
    <dbReference type="NCBI Taxonomy" id="101142"/>
    <lineage>
        <taxon>Eukaryota</taxon>
        <taxon>Fungi</taxon>
        <taxon>Fungi incertae sedis</taxon>
        <taxon>Mucoromycota</taxon>
        <taxon>Mucoromycotina</taxon>
        <taxon>Mucoromycetes</taxon>
        <taxon>Mucorales</taxon>
        <taxon>Mucorineae</taxon>
        <taxon>Mucoraceae</taxon>
        <taxon>Thamnidium</taxon>
    </lineage>
</organism>
<feature type="compositionally biased region" description="Acidic residues" evidence="3">
    <location>
        <begin position="668"/>
        <end position="682"/>
    </location>
</feature>
<sequence length="767" mass="88188">MTEESKAQIETLDQEIVPATITHRVKFYQLNTDTHWEDKGTGHCVYQLGTDGNPDQIIVHSEEDNSILLTSQVLKRRLYQRQQDTLIVWTEDDNRDLALSFQDPSGSCISRKQGLDGSMLTGESDELTPKSPEIPLPEPELSNLQEILDLLLNANTMQEKDKISAYILTEGYLGKLLSLFETCEDLEAISDLHLLYQVMIALLSLNDQQLLDLALQDDYISNMPEEKAEHREFFKKHQNIKAVVDIEDETIARKIELSFRLEYLQAIFLNTKSTDEGLIGVINTMIHQNHLNIINHIQNNHVLLTELFYTFNSPDITAEKRDDIIRFIHQLFNLTKPMEELVRVNALRCLAPHGLLDLLSITLAHQNKDFRTNSLNILATFTDLDVNSVRSHMVIQSKQDKLSVKPLIEVVVEQAAKEDDYDLKVQYFEILRVLLNNTGPSAGPNNEAMLKQTSEMDEFLLLFYEKYASILFKPIEKLEIKPLSLKGPVEPLQMSPDQAQLRLYVCEFLSFAVRNHGFHSKYILLSSDFFLRVAQLYRSKYAYIKLVALKFFRTCISLADDFYNRNLTKHNIFEPTIRVLLDTDNRDCLLNSACLDLLEFIRKENIKILIDHLVTQFGTVLDTITYIPTCKLLRLKYEQNHEPLQPKESTEEQDKPEKKNDAWSSSNMEEEEYFNGSDEEEAQIPKATSPLVKTPESHKRKRDQDSNETLENNGGSSPPPFKTRKHSSDEEEEEEDLLAKCALRQSPISTKRIVIKTASIKKVHTSQ</sequence>
<proteinExistence type="predicted"/>
<dbReference type="Gene3D" id="2.30.29.30">
    <property type="entry name" value="Pleckstrin-homology domain (PH domain)/Phosphotyrosine-binding domain (PTB)"/>
    <property type="match status" value="1"/>
</dbReference>
<dbReference type="PANTHER" id="PTHR23318:SF0">
    <property type="entry name" value="SERINE_THREONINE-PROTEIN PHOSPHATASE 4 REGULATORY SUBUNIT 3"/>
    <property type="match status" value="1"/>
</dbReference>
<evidence type="ECO:0000256" key="1">
    <source>
        <dbReference type="ARBA" id="ARBA00004123"/>
    </source>
</evidence>
<evidence type="ECO:0008006" key="8">
    <source>
        <dbReference type="Google" id="ProtNLM"/>
    </source>
</evidence>
<dbReference type="Proteomes" id="UP000613177">
    <property type="component" value="Unassembled WGS sequence"/>
</dbReference>
<dbReference type="PANTHER" id="PTHR23318">
    <property type="entry name" value="ATP SYNTHASE GAMMA-RELATED"/>
    <property type="match status" value="1"/>
</dbReference>
<dbReference type="Pfam" id="PF04802">
    <property type="entry name" value="PP4R3"/>
    <property type="match status" value="1"/>
</dbReference>
<feature type="region of interest" description="Disordered" evidence="3">
    <location>
        <begin position="643"/>
        <end position="737"/>
    </location>
</feature>
<keyword evidence="2" id="KW-0539">Nucleus</keyword>
<feature type="domain" description="Serine/threonine-protein phosphatase 4 regulatory subunit 3-like central" evidence="4">
    <location>
        <begin position="147"/>
        <end position="639"/>
    </location>
</feature>
<dbReference type="SUPFAM" id="SSF48371">
    <property type="entry name" value="ARM repeat"/>
    <property type="match status" value="1"/>
</dbReference>
<comment type="caution">
    <text evidence="6">The sequence shown here is derived from an EMBL/GenBank/DDBJ whole genome shotgun (WGS) entry which is preliminary data.</text>
</comment>
<dbReference type="InterPro" id="IPR051137">
    <property type="entry name" value="PP4R3-like"/>
</dbReference>
<accession>A0A8H7SPX5</accession>
<evidence type="ECO:0000313" key="6">
    <source>
        <dbReference type="EMBL" id="KAG2232152.1"/>
    </source>
</evidence>
<dbReference type="InterPro" id="IPR006887">
    <property type="entry name" value="P4R3-like_central_dom"/>
</dbReference>
<dbReference type="AlphaFoldDB" id="A0A8H7SPX5"/>
<dbReference type="Pfam" id="PF22972">
    <property type="entry name" value="EVH1_PP4R3"/>
    <property type="match status" value="1"/>
</dbReference>
<dbReference type="SUPFAM" id="SSF50729">
    <property type="entry name" value="PH domain-like"/>
    <property type="match status" value="1"/>
</dbReference>
<keyword evidence="7" id="KW-1185">Reference proteome</keyword>
<feature type="domain" description="PP4R3 EVH1-like" evidence="5">
    <location>
        <begin position="23"/>
        <end position="108"/>
    </location>
</feature>
<evidence type="ECO:0000259" key="5">
    <source>
        <dbReference type="Pfam" id="PF22972"/>
    </source>
</evidence>
<name>A0A8H7SPX5_9FUNG</name>
<dbReference type="EMBL" id="JAEPRE010000121">
    <property type="protein sequence ID" value="KAG2232152.1"/>
    <property type="molecule type" value="Genomic_DNA"/>
</dbReference>
<comment type="subcellular location">
    <subcellularLocation>
        <location evidence="1">Nucleus</location>
    </subcellularLocation>
</comment>
<dbReference type="InterPro" id="IPR016024">
    <property type="entry name" value="ARM-type_fold"/>
</dbReference>
<reference evidence="6" key="1">
    <citation type="submission" date="2021-01" db="EMBL/GenBank/DDBJ databases">
        <title>Metabolic potential, ecology and presence of endohyphal bacteria is reflected in genomic diversity of Mucoromycotina.</title>
        <authorList>
            <person name="Muszewska A."/>
            <person name="Okrasinska A."/>
            <person name="Steczkiewicz K."/>
            <person name="Drgas O."/>
            <person name="Orlowska M."/>
            <person name="Perlinska-Lenart U."/>
            <person name="Aleksandrzak-Piekarczyk T."/>
            <person name="Szatraj K."/>
            <person name="Zielenkiewicz U."/>
            <person name="Pilsyk S."/>
            <person name="Malc E."/>
            <person name="Mieczkowski P."/>
            <person name="Kruszewska J.S."/>
            <person name="Biernat P."/>
            <person name="Pawlowska J."/>
        </authorList>
    </citation>
    <scope>NUCLEOTIDE SEQUENCE</scope>
    <source>
        <strain evidence="6">WA0000018081</strain>
    </source>
</reference>
<gene>
    <name evidence="6" type="ORF">INT48_006026</name>
</gene>
<evidence type="ECO:0000259" key="4">
    <source>
        <dbReference type="Pfam" id="PF04802"/>
    </source>
</evidence>
<dbReference type="GO" id="GO:0006974">
    <property type="term" value="P:DNA damage response"/>
    <property type="evidence" value="ECO:0007669"/>
    <property type="project" value="TreeGrafter"/>
</dbReference>
<evidence type="ECO:0000256" key="3">
    <source>
        <dbReference type="SAM" id="MobiDB-lite"/>
    </source>
</evidence>
<evidence type="ECO:0000313" key="7">
    <source>
        <dbReference type="Proteomes" id="UP000613177"/>
    </source>
</evidence>
<dbReference type="GO" id="GO:0072542">
    <property type="term" value="F:protein phosphatase activator activity"/>
    <property type="evidence" value="ECO:0007669"/>
    <property type="project" value="TreeGrafter"/>
</dbReference>
<dbReference type="GO" id="GO:0005654">
    <property type="term" value="C:nucleoplasm"/>
    <property type="evidence" value="ECO:0007669"/>
    <property type="project" value="TreeGrafter"/>
</dbReference>
<dbReference type="InterPro" id="IPR011993">
    <property type="entry name" value="PH-like_dom_sf"/>
</dbReference>
<dbReference type="GO" id="GO:0030289">
    <property type="term" value="C:protein phosphatase 4 complex"/>
    <property type="evidence" value="ECO:0007669"/>
    <property type="project" value="TreeGrafter"/>
</dbReference>